<feature type="domain" description="MOFRL-associated" evidence="2">
    <location>
        <begin position="6"/>
        <end position="214"/>
    </location>
</feature>
<dbReference type="PATRIC" id="fig|37636.3.peg.1777"/>
<name>A0A0N0IPN3_THESC</name>
<organism evidence="3 6">
    <name type="scientific">Thermus scotoductus</name>
    <dbReference type="NCBI Taxonomy" id="37636"/>
    <lineage>
        <taxon>Bacteria</taxon>
        <taxon>Thermotogati</taxon>
        <taxon>Deinococcota</taxon>
        <taxon>Deinococci</taxon>
        <taxon>Thermales</taxon>
        <taxon>Thermaceae</taxon>
        <taxon>Thermus</taxon>
    </lineage>
</organism>
<dbReference type="AlphaFoldDB" id="A0A0N0IPN3"/>
<proteinExistence type="predicted"/>
<dbReference type="SUPFAM" id="SSF82544">
    <property type="entry name" value="GckA/TtuD-like"/>
    <property type="match status" value="1"/>
</dbReference>
<dbReference type="EMBL" id="PEML01000188">
    <property type="protein sequence ID" value="RTI07291.1"/>
    <property type="molecule type" value="Genomic_DNA"/>
</dbReference>
<dbReference type="GO" id="GO:0005737">
    <property type="term" value="C:cytoplasm"/>
    <property type="evidence" value="ECO:0007669"/>
    <property type="project" value="TreeGrafter"/>
</dbReference>
<accession>A0A0N0IPN3</accession>
<dbReference type="RefSeq" id="WP_015716452.1">
    <property type="nucleotide sequence ID" value="NZ_PEMB01000088.1"/>
</dbReference>
<keyword evidence="8" id="KW-1185">Reference proteome</keyword>
<dbReference type="PANTHER" id="PTHR12227">
    <property type="entry name" value="GLYCERATE KINASE"/>
    <property type="match status" value="1"/>
</dbReference>
<dbReference type="InterPro" id="IPR038614">
    <property type="entry name" value="GK_N_sf"/>
</dbReference>
<dbReference type="InterPro" id="IPR007835">
    <property type="entry name" value="MOFRL"/>
</dbReference>
<dbReference type="GO" id="GO:0008887">
    <property type="term" value="F:glycerate kinase activity"/>
    <property type="evidence" value="ECO:0007669"/>
    <property type="project" value="InterPro"/>
</dbReference>
<gene>
    <name evidence="3" type="ORF">AN926_11500</name>
    <name evidence="5" type="ORF">CSW14_13960</name>
    <name evidence="4" type="ORF">CSW25_06565</name>
</gene>
<dbReference type="EMBL" id="LJJR01000043">
    <property type="protein sequence ID" value="KPD25951.1"/>
    <property type="molecule type" value="Genomic_DNA"/>
</dbReference>
<reference evidence="4" key="2">
    <citation type="submission" date="2017-10" db="EMBL/GenBank/DDBJ databases">
        <authorList>
            <person name="Wilpiszeski R.L."/>
            <person name="Zhidan Z."/>
            <person name="House C.H."/>
        </authorList>
    </citation>
    <scope>NUCLEOTIDE SEQUENCE</scope>
    <source>
        <strain evidence="4">12_S12</strain>
    </source>
</reference>
<dbReference type="InterPro" id="IPR039760">
    <property type="entry name" value="MOFRL_protein"/>
</dbReference>
<evidence type="ECO:0000313" key="6">
    <source>
        <dbReference type="Proteomes" id="UP000053099"/>
    </source>
</evidence>
<keyword evidence="4" id="KW-0808">Transferase</keyword>
<dbReference type="Proteomes" id="UP000287962">
    <property type="component" value="Unassembled WGS sequence"/>
</dbReference>
<protein>
    <submittedName>
        <fullName evidence="3">Glycerate dehydrogenase</fullName>
    </submittedName>
    <submittedName>
        <fullName evidence="4">Glycerate kinase</fullName>
    </submittedName>
</protein>
<keyword evidence="4" id="KW-0418">Kinase</keyword>
<evidence type="ECO:0000313" key="8">
    <source>
        <dbReference type="Proteomes" id="UP000287962"/>
    </source>
</evidence>
<dbReference type="EMBL" id="PEMW01000481">
    <property type="protein sequence ID" value="RTI47432.1"/>
    <property type="molecule type" value="Genomic_DNA"/>
</dbReference>
<dbReference type="InterPro" id="IPR037035">
    <property type="entry name" value="GK-like_C_sf"/>
</dbReference>
<evidence type="ECO:0000313" key="5">
    <source>
        <dbReference type="EMBL" id="RTI47432.1"/>
    </source>
</evidence>
<evidence type="ECO:0000259" key="2">
    <source>
        <dbReference type="Pfam" id="PF13660"/>
    </source>
</evidence>
<reference evidence="7 8" key="3">
    <citation type="journal article" date="2019" name="Extremophiles">
        <title>Biogeography of thermophiles and predominance of Thermus scotoductus in domestic water heaters.</title>
        <authorList>
            <person name="Wilpiszeski R.L."/>
            <person name="Zhang Z."/>
            <person name="House C.H."/>
        </authorList>
    </citation>
    <scope>NUCLEOTIDE SEQUENCE [LARGE SCALE GENOMIC DNA]</scope>
    <source>
        <strain evidence="4 8">12_S12</strain>
        <strain evidence="5 7">1_S1</strain>
    </source>
</reference>
<dbReference type="Gene3D" id="3.40.50.10180">
    <property type="entry name" value="Glycerate kinase, MOFRL-like N-terminal domain"/>
    <property type="match status" value="1"/>
</dbReference>
<dbReference type="PANTHER" id="PTHR12227:SF0">
    <property type="entry name" value="GLYCERATE KINASE"/>
    <property type="match status" value="1"/>
</dbReference>
<sequence>MKSLLLATFRQALVEAHPYRLTLRALPKARPHLILAVGKGASWMLKAALDRYGEVPYHLTLPKGQDALGLRAVFAGHPLPDGESLRAAQEVLELLKGLSPKARVLALVSGGGSALWCLPLGISLEAKRALTEALLKSGACIREINAVRKHLSQVKGGRLLKATQARLHVLLLSDVPGDDPGVIASGPFHPDSSTYLEALAVLDRYGLAFPEARRVLEEGLRGRFPETLKPQDPALKRLSYRIVGRNLDLLKAAQGFLRRQGYRAVILSDRFGGEARALARFHAELVETLRAHGLPFKKPLFLLSGGEAQVQVRGKGRGGRNLEFLLALYAHLQAPLYALAADSDGLDGPSEAAGALLTPEVWNLGLDPRPFLEANDSYGFFEQAGTLLKTGPTGTNLNDFRLLFVD</sequence>
<reference evidence="3 6" key="1">
    <citation type="submission" date="2015-09" db="EMBL/GenBank/DDBJ databases">
        <title>Draft genome sequence of Thermus scotoductus strain K1 isolated from a geothermal spring in Nagorno-Karabakh, Armenia.</title>
        <authorList>
            <person name="Saghatelyan A."/>
            <person name="Poghosyan L."/>
            <person name="Panosyan H."/>
            <person name="Birkeland N.-K."/>
        </authorList>
    </citation>
    <scope>NUCLEOTIDE SEQUENCE [LARGE SCALE GENOMIC DNA]</scope>
    <source>
        <strain evidence="3 6">K1</strain>
    </source>
</reference>
<evidence type="ECO:0000313" key="4">
    <source>
        <dbReference type="EMBL" id="RTI07291.1"/>
    </source>
</evidence>
<dbReference type="Pfam" id="PF05161">
    <property type="entry name" value="MOFRL"/>
    <property type="match status" value="1"/>
</dbReference>
<comment type="caution">
    <text evidence="3">The sequence shown here is derived from an EMBL/GenBank/DDBJ whole genome shotgun (WGS) entry which is preliminary data.</text>
</comment>
<feature type="domain" description="MOFRL" evidence="1">
    <location>
        <begin position="301"/>
        <end position="399"/>
    </location>
</feature>
<evidence type="ECO:0000313" key="3">
    <source>
        <dbReference type="EMBL" id="KPD25951.1"/>
    </source>
</evidence>
<dbReference type="Gene3D" id="3.40.1480.10">
    <property type="entry name" value="MOFRL domain"/>
    <property type="match status" value="1"/>
</dbReference>
<dbReference type="Proteomes" id="UP000053099">
    <property type="component" value="Unassembled WGS sequence"/>
</dbReference>
<dbReference type="Proteomes" id="UP000287467">
    <property type="component" value="Unassembled WGS sequence"/>
</dbReference>
<dbReference type="InterPro" id="IPR025286">
    <property type="entry name" value="MOFRL_assoc_dom"/>
</dbReference>
<evidence type="ECO:0000313" key="7">
    <source>
        <dbReference type="Proteomes" id="UP000287467"/>
    </source>
</evidence>
<dbReference type="Pfam" id="PF13660">
    <property type="entry name" value="DUF4147"/>
    <property type="match status" value="1"/>
</dbReference>
<evidence type="ECO:0000259" key="1">
    <source>
        <dbReference type="Pfam" id="PF05161"/>
    </source>
</evidence>